<dbReference type="Proteomes" id="UP001176940">
    <property type="component" value="Unassembled WGS sequence"/>
</dbReference>
<dbReference type="EMBL" id="CAUEEQ010008772">
    <property type="protein sequence ID" value="CAJ0932656.1"/>
    <property type="molecule type" value="Genomic_DNA"/>
</dbReference>
<reference evidence="1" key="1">
    <citation type="submission" date="2023-07" db="EMBL/GenBank/DDBJ databases">
        <authorList>
            <person name="Stuckert A."/>
        </authorList>
    </citation>
    <scope>NUCLEOTIDE SEQUENCE</scope>
</reference>
<name>A0ABN9L485_9NEOB</name>
<evidence type="ECO:0000313" key="2">
    <source>
        <dbReference type="Proteomes" id="UP001176940"/>
    </source>
</evidence>
<proteinExistence type="predicted"/>
<protein>
    <submittedName>
        <fullName evidence="1">Uncharacterized protein</fullName>
    </submittedName>
</protein>
<gene>
    <name evidence="1" type="ORF">RIMI_LOCUS5200042</name>
</gene>
<keyword evidence="2" id="KW-1185">Reference proteome</keyword>
<organism evidence="1 2">
    <name type="scientific">Ranitomeya imitator</name>
    <name type="common">mimic poison frog</name>
    <dbReference type="NCBI Taxonomy" id="111125"/>
    <lineage>
        <taxon>Eukaryota</taxon>
        <taxon>Metazoa</taxon>
        <taxon>Chordata</taxon>
        <taxon>Craniata</taxon>
        <taxon>Vertebrata</taxon>
        <taxon>Euteleostomi</taxon>
        <taxon>Amphibia</taxon>
        <taxon>Batrachia</taxon>
        <taxon>Anura</taxon>
        <taxon>Neobatrachia</taxon>
        <taxon>Hyloidea</taxon>
        <taxon>Dendrobatidae</taxon>
        <taxon>Dendrobatinae</taxon>
        <taxon>Ranitomeya</taxon>
    </lineage>
</organism>
<evidence type="ECO:0000313" key="1">
    <source>
        <dbReference type="EMBL" id="CAJ0932656.1"/>
    </source>
</evidence>
<comment type="caution">
    <text evidence="1">The sequence shown here is derived from an EMBL/GenBank/DDBJ whole genome shotgun (WGS) entry which is preliminary data.</text>
</comment>
<sequence>MKRQTTAGPRKDAVAQIQHWNIDKEQGRQTQVELNSKAANELTKTPEGGSPETAIPLVTTEVNSATEFTTGVEEVFEEIEEIMVIMVLMVSQGSREHVEILVYRVKQGVKDQGAKEVPVENQVNGVNPGLEVTLANLVLTIIFKVQKELTETQEDRENQEKMALKENLAITAQRVNKEFPVNQATQGKVESREYRDQRVCLDHLGHKVSKVYRDLREQQVLLALQVLLQMLDLKGEIGDPGEKGDIGIPGRRGLPGIDGADGYGSPGVKGEKWIQKMGMRKPRKYMQDLGEEPAMSPRPSDLTSLIDRGLDTMTLEVPSNSNILLWKCIWTARWIAVKGEKKIKKKIYKSSAERV</sequence>
<accession>A0ABN9L485</accession>